<organism evidence="2 3">
    <name type="scientific">Vigna unguiculata</name>
    <name type="common">Cowpea</name>
    <dbReference type="NCBI Taxonomy" id="3917"/>
    <lineage>
        <taxon>Eukaryota</taxon>
        <taxon>Viridiplantae</taxon>
        <taxon>Streptophyta</taxon>
        <taxon>Embryophyta</taxon>
        <taxon>Tracheophyta</taxon>
        <taxon>Spermatophyta</taxon>
        <taxon>Magnoliopsida</taxon>
        <taxon>eudicotyledons</taxon>
        <taxon>Gunneridae</taxon>
        <taxon>Pentapetalae</taxon>
        <taxon>rosids</taxon>
        <taxon>fabids</taxon>
        <taxon>Fabales</taxon>
        <taxon>Fabaceae</taxon>
        <taxon>Papilionoideae</taxon>
        <taxon>50 kb inversion clade</taxon>
        <taxon>NPAAA clade</taxon>
        <taxon>indigoferoid/millettioid clade</taxon>
        <taxon>Phaseoleae</taxon>
        <taxon>Vigna</taxon>
    </lineage>
</organism>
<accession>A0A4D6MZ66</accession>
<gene>
    <name evidence="2" type="ORF">DEO72_LG9g1817</name>
</gene>
<proteinExistence type="predicted"/>
<dbReference type="EMBL" id="CP039353">
    <property type="protein sequence ID" value="QCE06803.1"/>
    <property type="molecule type" value="Genomic_DNA"/>
</dbReference>
<dbReference type="Proteomes" id="UP000501690">
    <property type="component" value="Linkage Group LG9"/>
</dbReference>
<feature type="region of interest" description="Disordered" evidence="1">
    <location>
        <begin position="1"/>
        <end position="42"/>
    </location>
</feature>
<evidence type="ECO:0000313" key="2">
    <source>
        <dbReference type="EMBL" id="QCE06803.1"/>
    </source>
</evidence>
<reference evidence="2 3" key="1">
    <citation type="submission" date="2019-04" db="EMBL/GenBank/DDBJ databases">
        <title>An improved genome assembly and genetic linkage map for asparagus bean, Vigna unguiculata ssp. sesquipedialis.</title>
        <authorList>
            <person name="Xia Q."/>
            <person name="Zhang R."/>
            <person name="Dong Y."/>
        </authorList>
    </citation>
    <scope>NUCLEOTIDE SEQUENCE [LARGE SCALE GENOMIC DNA]</scope>
    <source>
        <tissue evidence="2">Leaf</tissue>
    </source>
</reference>
<keyword evidence="3" id="KW-1185">Reference proteome</keyword>
<evidence type="ECO:0000256" key="1">
    <source>
        <dbReference type="SAM" id="MobiDB-lite"/>
    </source>
</evidence>
<dbReference type="AlphaFoldDB" id="A0A4D6MZ66"/>
<feature type="compositionally biased region" description="Polar residues" evidence="1">
    <location>
        <begin position="32"/>
        <end position="42"/>
    </location>
</feature>
<name>A0A4D6MZ66_VIGUN</name>
<sequence length="92" mass="10596">MNEIFGRDHSHRSSAHPNPRLGLGLLGFTKPARNQSKPSENLRNQPFRCVSLALCEIQSVERRLGKLFRQTPRRRSLIKWYSEPLGSRSVAR</sequence>
<protein>
    <submittedName>
        <fullName evidence="2">Uncharacterized protein</fullName>
    </submittedName>
</protein>
<evidence type="ECO:0000313" key="3">
    <source>
        <dbReference type="Proteomes" id="UP000501690"/>
    </source>
</evidence>